<keyword evidence="8" id="KW-0325">Glycoprotein</keyword>
<keyword evidence="4 9" id="KW-0812">Transmembrane</keyword>
<dbReference type="GO" id="GO:0015276">
    <property type="term" value="F:ligand-gated monoatomic ion channel activity"/>
    <property type="evidence" value="ECO:0007669"/>
    <property type="project" value="InterPro"/>
</dbReference>
<sequence length="363" mass="41912">MCSETPLSQVWALLLATIPVVSAALAFIEKRRPSTGGSFVWEMYENAWDILRSFAYEGHTAKTISHGGRLLYSIWWLTVLVLTNGFAGQLKASMAIKTEPPRFRSADEVAYRPAIRPMVWKDTVYETYIRTSERPSMQDLTRQVHRHGGFMAITDMYTPTAMEQLYSGRAVIVSDHYVTMHMLAKQCRLSGGKLYVAPEVLFSRFCTVAHSKHLPPELERRIHANRITSLVESGLNMKWEENSMQEWFRCQAMQQAGSSQTGELSFKVLRYDDMAAIFSLWAIMAALSVTVFLFELCFHRTWARRHHRLPRMNARRIARLTSQDTAWIAAARGNKKEENLGEHRRARRVYERAMYEGRFGREF</sequence>
<keyword evidence="13" id="KW-1185">Reference proteome</keyword>
<dbReference type="PANTHER" id="PTHR42643:SF38">
    <property type="entry name" value="IONOTROPIC RECEPTOR 100A"/>
    <property type="match status" value="1"/>
</dbReference>
<feature type="chain" id="PRO_5039920433" description="Ionotropic glutamate receptor C-terminal domain-containing protein" evidence="10">
    <location>
        <begin position="24"/>
        <end position="363"/>
    </location>
</feature>
<evidence type="ECO:0000256" key="9">
    <source>
        <dbReference type="SAM" id="Phobius"/>
    </source>
</evidence>
<dbReference type="InterPro" id="IPR052192">
    <property type="entry name" value="Insect_Ionotropic_Sensory_Rcpt"/>
</dbReference>
<comment type="subcellular location">
    <subcellularLocation>
        <location evidence="1">Cell membrane</location>
        <topology evidence="1">Multi-pass membrane protein</topology>
    </subcellularLocation>
</comment>
<evidence type="ECO:0000256" key="5">
    <source>
        <dbReference type="ARBA" id="ARBA00022989"/>
    </source>
</evidence>
<evidence type="ECO:0000256" key="6">
    <source>
        <dbReference type="ARBA" id="ARBA00023136"/>
    </source>
</evidence>
<evidence type="ECO:0000256" key="2">
    <source>
        <dbReference type="ARBA" id="ARBA00008685"/>
    </source>
</evidence>
<evidence type="ECO:0000256" key="8">
    <source>
        <dbReference type="ARBA" id="ARBA00023180"/>
    </source>
</evidence>
<feature type="signal peptide" evidence="10">
    <location>
        <begin position="1"/>
        <end position="23"/>
    </location>
</feature>
<keyword evidence="3" id="KW-1003">Cell membrane</keyword>
<keyword evidence="10" id="KW-0732">Signal</keyword>
<evidence type="ECO:0000256" key="7">
    <source>
        <dbReference type="ARBA" id="ARBA00023170"/>
    </source>
</evidence>
<proteinExistence type="inferred from homology"/>
<dbReference type="EMBL" id="JABSTU010004257">
    <property type="protein sequence ID" value="KAH7964089.1"/>
    <property type="molecule type" value="Genomic_DNA"/>
</dbReference>
<dbReference type="Pfam" id="PF00060">
    <property type="entry name" value="Lig_chan"/>
    <property type="match status" value="1"/>
</dbReference>
<dbReference type="AlphaFoldDB" id="A0A9J6CZL2"/>
<dbReference type="PANTHER" id="PTHR42643">
    <property type="entry name" value="IONOTROPIC RECEPTOR 20A-RELATED"/>
    <property type="match status" value="1"/>
</dbReference>
<organism evidence="12 13">
    <name type="scientific">Rhipicephalus microplus</name>
    <name type="common">Cattle tick</name>
    <name type="synonym">Boophilus microplus</name>
    <dbReference type="NCBI Taxonomy" id="6941"/>
    <lineage>
        <taxon>Eukaryota</taxon>
        <taxon>Metazoa</taxon>
        <taxon>Ecdysozoa</taxon>
        <taxon>Arthropoda</taxon>
        <taxon>Chelicerata</taxon>
        <taxon>Arachnida</taxon>
        <taxon>Acari</taxon>
        <taxon>Parasitiformes</taxon>
        <taxon>Ixodida</taxon>
        <taxon>Ixodoidea</taxon>
        <taxon>Ixodidae</taxon>
        <taxon>Rhipicephalinae</taxon>
        <taxon>Rhipicephalus</taxon>
        <taxon>Boophilus</taxon>
    </lineage>
</organism>
<feature type="transmembrane region" description="Helical" evidence="9">
    <location>
        <begin position="274"/>
        <end position="298"/>
    </location>
</feature>
<dbReference type="Proteomes" id="UP000821866">
    <property type="component" value="Unassembled WGS sequence"/>
</dbReference>
<dbReference type="GO" id="GO:0005886">
    <property type="term" value="C:plasma membrane"/>
    <property type="evidence" value="ECO:0007669"/>
    <property type="project" value="UniProtKB-SubCell"/>
</dbReference>
<evidence type="ECO:0000313" key="12">
    <source>
        <dbReference type="EMBL" id="KAH7964089.1"/>
    </source>
</evidence>
<reference evidence="12" key="2">
    <citation type="submission" date="2021-09" db="EMBL/GenBank/DDBJ databases">
        <authorList>
            <person name="Jia N."/>
            <person name="Wang J."/>
            <person name="Shi W."/>
            <person name="Du L."/>
            <person name="Sun Y."/>
            <person name="Zhan W."/>
            <person name="Jiang J."/>
            <person name="Wang Q."/>
            <person name="Zhang B."/>
            <person name="Ji P."/>
            <person name="Sakyi L.B."/>
            <person name="Cui X."/>
            <person name="Yuan T."/>
            <person name="Jiang B."/>
            <person name="Yang W."/>
            <person name="Lam T.T.-Y."/>
            <person name="Chang Q."/>
            <person name="Ding S."/>
            <person name="Wang X."/>
            <person name="Zhu J."/>
            <person name="Ruan X."/>
            <person name="Zhao L."/>
            <person name="Wei J."/>
            <person name="Que T."/>
            <person name="Du C."/>
            <person name="Cheng J."/>
            <person name="Dai P."/>
            <person name="Han X."/>
            <person name="Huang E."/>
            <person name="Gao Y."/>
            <person name="Liu J."/>
            <person name="Shao H."/>
            <person name="Ye R."/>
            <person name="Li L."/>
            <person name="Wei W."/>
            <person name="Wang X."/>
            <person name="Wang C."/>
            <person name="Huo Q."/>
            <person name="Li W."/>
            <person name="Guo W."/>
            <person name="Chen H."/>
            <person name="Chen S."/>
            <person name="Zhou L."/>
            <person name="Zhou L."/>
            <person name="Ni X."/>
            <person name="Tian J."/>
            <person name="Zhou Y."/>
            <person name="Sheng Y."/>
            <person name="Liu T."/>
            <person name="Pan Y."/>
            <person name="Xia L."/>
            <person name="Li J."/>
            <person name="Zhao F."/>
            <person name="Cao W."/>
        </authorList>
    </citation>
    <scope>NUCLEOTIDE SEQUENCE</scope>
    <source>
        <strain evidence="12">Rmic-2018</strain>
        <tissue evidence="12">Larvae</tissue>
    </source>
</reference>
<keyword evidence="7" id="KW-0675">Receptor</keyword>
<evidence type="ECO:0000313" key="13">
    <source>
        <dbReference type="Proteomes" id="UP000821866"/>
    </source>
</evidence>
<evidence type="ECO:0000256" key="10">
    <source>
        <dbReference type="SAM" id="SignalP"/>
    </source>
</evidence>
<dbReference type="GO" id="GO:0050906">
    <property type="term" value="P:detection of stimulus involved in sensory perception"/>
    <property type="evidence" value="ECO:0007669"/>
    <property type="project" value="UniProtKB-ARBA"/>
</dbReference>
<comment type="caution">
    <text evidence="12">The sequence shown here is derived from an EMBL/GenBank/DDBJ whole genome shotgun (WGS) entry which is preliminary data.</text>
</comment>
<keyword evidence="6 9" id="KW-0472">Membrane</keyword>
<name>A0A9J6CZL2_RHIMP</name>
<gene>
    <name evidence="12" type="ORF">HPB51_027675</name>
</gene>
<dbReference type="InterPro" id="IPR001320">
    <property type="entry name" value="Iontro_rcpt_C"/>
</dbReference>
<evidence type="ECO:0000259" key="11">
    <source>
        <dbReference type="Pfam" id="PF00060"/>
    </source>
</evidence>
<dbReference type="VEuPathDB" id="VectorBase:LOC119182110"/>
<reference evidence="12" key="1">
    <citation type="journal article" date="2020" name="Cell">
        <title>Large-Scale Comparative Analyses of Tick Genomes Elucidate Their Genetic Diversity and Vector Capacities.</title>
        <authorList>
            <consortium name="Tick Genome and Microbiome Consortium (TIGMIC)"/>
            <person name="Jia N."/>
            <person name="Wang J."/>
            <person name="Shi W."/>
            <person name="Du L."/>
            <person name="Sun Y."/>
            <person name="Zhan W."/>
            <person name="Jiang J.F."/>
            <person name="Wang Q."/>
            <person name="Zhang B."/>
            <person name="Ji P."/>
            <person name="Bell-Sakyi L."/>
            <person name="Cui X.M."/>
            <person name="Yuan T.T."/>
            <person name="Jiang B.G."/>
            <person name="Yang W.F."/>
            <person name="Lam T.T."/>
            <person name="Chang Q.C."/>
            <person name="Ding S.J."/>
            <person name="Wang X.J."/>
            <person name="Zhu J.G."/>
            <person name="Ruan X.D."/>
            <person name="Zhao L."/>
            <person name="Wei J.T."/>
            <person name="Ye R.Z."/>
            <person name="Que T.C."/>
            <person name="Du C.H."/>
            <person name="Zhou Y.H."/>
            <person name="Cheng J.X."/>
            <person name="Dai P.F."/>
            <person name="Guo W.B."/>
            <person name="Han X.H."/>
            <person name="Huang E.J."/>
            <person name="Li L.F."/>
            <person name="Wei W."/>
            <person name="Gao Y.C."/>
            <person name="Liu J.Z."/>
            <person name="Shao H.Z."/>
            <person name="Wang X."/>
            <person name="Wang C.C."/>
            <person name="Yang T.C."/>
            <person name="Huo Q.B."/>
            <person name="Li W."/>
            <person name="Chen H.Y."/>
            <person name="Chen S.E."/>
            <person name="Zhou L.G."/>
            <person name="Ni X.B."/>
            <person name="Tian J.H."/>
            <person name="Sheng Y."/>
            <person name="Liu T."/>
            <person name="Pan Y.S."/>
            <person name="Xia L.Y."/>
            <person name="Li J."/>
            <person name="Zhao F."/>
            <person name="Cao W.C."/>
        </authorList>
    </citation>
    <scope>NUCLEOTIDE SEQUENCE</scope>
    <source>
        <strain evidence="12">Rmic-2018</strain>
    </source>
</reference>
<evidence type="ECO:0000256" key="1">
    <source>
        <dbReference type="ARBA" id="ARBA00004651"/>
    </source>
</evidence>
<feature type="domain" description="Ionotropic glutamate receptor C-terminal" evidence="11">
    <location>
        <begin position="9"/>
        <end position="282"/>
    </location>
</feature>
<protein>
    <recommendedName>
        <fullName evidence="11">Ionotropic glutamate receptor C-terminal domain-containing protein</fullName>
    </recommendedName>
</protein>
<evidence type="ECO:0000256" key="3">
    <source>
        <dbReference type="ARBA" id="ARBA00022475"/>
    </source>
</evidence>
<keyword evidence="5 9" id="KW-1133">Transmembrane helix</keyword>
<accession>A0A9J6CZL2</accession>
<evidence type="ECO:0000256" key="4">
    <source>
        <dbReference type="ARBA" id="ARBA00022692"/>
    </source>
</evidence>
<comment type="similarity">
    <text evidence="2">Belongs to the glutamate-gated ion channel (TC 1.A.10.1) family.</text>
</comment>
<dbReference type="Gene3D" id="1.10.287.70">
    <property type="match status" value="1"/>
</dbReference>